<accession>A0A9P4LDQ7</accession>
<feature type="compositionally biased region" description="Polar residues" evidence="4">
    <location>
        <begin position="77"/>
        <end position="92"/>
    </location>
</feature>
<gene>
    <name evidence="6" type="ORF">K460DRAFT_253422</name>
</gene>
<dbReference type="Gene3D" id="3.30.390.110">
    <property type="match status" value="1"/>
</dbReference>
<dbReference type="GO" id="GO:1990904">
    <property type="term" value="C:ribonucleoprotein complex"/>
    <property type="evidence" value="ECO:0007669"/>
    <property type="project" value="UniProtKB-KW"/>
</dbReference>
<name>A0A9P4LDQ7_9PLEO</name>
<dbReference type="AlphaFoldDB" id="A0A9P4LDQ7"/>
<keyword evidence="3" id="KW-0687">Ribonucleoprotein</keyword>
<evidence type="ECO:0000256" key="4">
    <source>
        <dbReference type="SAM" id="MobiDB-lite"/>
    </source>
</evidence>
<protein>
    <submittedName>
        <fullName evidence="6">60S ribosomal protein-like protein L28</fullName>
    </submittedName>
</protein>
<dbReference type="GO" id="GO:0005840">
    <property type="term" value="C:ribosome"/>
    <property type="evidence" value="ECO:0007669"/>
    <property type="project" value="UniProtKB-KW"/>
</dbReference>
<evidence type="ECO:0000313" key="7">
    <source>
        <dbReference type="Proteomes" id="UP000800039"/>
    </source>
</evidence>
<evidence type="ECO:0000313" key="6">
    <source>
        <dbReference type="EMBL" id="KAF1851078.1"/>
    </source>
</evidence>
<feature type="region of interest" description="Disordered" evidence="4">
    <location>
        <begin position="70"/>
        <end position="92"/>
    </location>
</feature>
<feature type="domain" description="Ribosomal eL28/Mak16" evidence="5">
    <location>
        <begin position="9"/>
        <end position="126"/>
    </location>
</feature>
<dbReference type="InterPro" id="IPR029004">
    <property type="entry name" value="Ribosomal_eL28/Mak16"/>
</dbReference>
<feature type="region of interest" description="Disordered" evidence="4">
    <location>
        <begin position="119"/>
        <end position="149"/>
    </location>
</feature>
<reference evidence="6" key="1">
    <citation type="submission" date="2020-01" db="EMBL/GenBank/DDBJ databases">
        <authorList>
            <consortium name="DOE Joint Genome Institute"/>
            <person name="Haridas S."/>
            <person name="Albert R."/>
            <person name="Binder M."/>
            <person name="Bloem J."/>
            <person name="Labutti K."/>
            <person name="Salamov A."/>
            <person name="Andreopoulos B."/>
            <person name="Baker S.E."/>
            <person name="Barry K."/>
            <person name="Bills G."/>
            <person name="Bluhm B.H."/>
            <person name="Cannon C."/>
            <person name="Castanera R."/>
            <person name="Culley D.E."/>
            <person name="Daum C."/>
            <person name="Ezra D."/>
            <person name="Gonzalez J.B."/>
            <person name="Henrissat B."/>
            <person name="Kuo A."/>
            <person name="Liang C."/>
            <person name="Lipzen A."/>
            <person name="Lutzoni F."/>
            <person name="Magnuson J."/>
            <person name="Mondo S."/>
            <person name="Nolan M."/>
            <person name="Ohm R."/>
            <person name="Pangilinan J."/>
            <person name="Park H.-J."/>
            <person name="Ramirez L."/>
            <person name="Alfaro M."/>
            <person name="Sun H."/>
            <person name="Tritt A."/>
            <person name="Yoshinaga Y."/>
            <person name="Zwiers L.-H."/>
            <person name="Turgeon B.G."/>
            <person name="Goodwin S.B."/>
            <person name="Spatafora J.W."/>
            <person name="Crous P.W."/>
            <person name="Grigoriev I.V."/>
        </authorList>
    </citation>
    <scope>NUCLEOTIDE SEQUENCE</scope>
    <source>
        <strain evidence="6">CBS 394.84</strain>
    </source>
</reference>
<dbReference type="FunFam" id="3.30.390.110:FF:000002">
    <property type="entry name" value="60S ribosomal protein L28"/>
    <property type="match status" value="1"/>
</dbReference>
<evidence type="ECO:0000259" key="5">
    <source>
        <dbReference type="Pfam" id="PF01778"/>
    </source>
</evidence>
<dbReference type="GO" id="GO:0003735">
    <property type="term" value="F:structural constituent of ribosome"/>
    <property type="evidence" value="ECO:0007669"/>
    <property type="project" value="InterPro"/>
</dbReference>
<feature type="non-terminal residue" evidence="6">
    <location>
        <position position="149"/>
    </location>
</feature>
<dbReference type="PANTHER" id="PTHR10544">
    <property type="entry name" value="60S RIBOSOMAL PROTEIN L28"/>
    <property type="match status" value="1"/>
</dbReference>
<keyword evidence="2 6" id="KW-0689">Ribosomal protein</keyword>
<sequence>MAATIPHDLAWEVTKGHSATLVKRANGVQFSRDPLNLRNLYSRKNEGQIANKAIGIIAGKDGGVTLLTKKSDKHHQPATSTQTTTFGAQRSTRKTYSAIVNSTVKRNYRPDLRKDAVARASAIRKSQRPVKADKPSKLRGAKAKAAAEK</sequence>
<keyword evidence="7" id="KW-1185">Reference proteome</keyword>
<evidence type="ECO:0000256" key="2">
    <source>
        <dbReference type="ARBA" id="ARBA00022980"/>
    </source>
</evidence>
<dbReference type="RefSeq" id="XP_040793641.1">
    <property type="nucleotide sequence ID" value="XM_040927398.1"/>
</dbReference>
<comment type="caution">
    <text evidence="6">The sequence shown here is derived from an EMBL/GenBank/DDBJ whole genome shotgun (WGS) entry which is preliminary data.</text>
</comment>
<evidence type="ECO:0000256" key="3">
    <source>
        <dbReference type="ARBA" id="ARBA00023274"/>
    </source>
</evidence>
<dbReference type="EMBL" id="ML976614">
    <property type="protein sequence ID" value="KAF1851078.1"/>
    <property type="molecule type" value="Genomic_DNA"/>
</dbReference>
<dbReference type="Pfam" id="PF01778">
    <property type="entry name" value="Ribosomal_L28e"/>
    <property type="match status" value="1"/>
</dbReference>
<dbReference type="GO" id="GO:0006412">
    <property type="term" value="P:translation"/>
    <property type="evidence" value="ECO:0007669"/>
    <property type="project" value="InterPro"/>
</dbReference>
<organism evidence="6 7">
    <name type="scientific">Cucurbitaria berberidis CBS 394.84</name>
    <dbReference type="NCBI Taxonomy" id="1168544"/>
    <lineage>
        <taxon>Eukaryota</taxon>
        <taxon>Fungi</taxon>
        <taxon>Dikarya</taxon>
        <taxon>Ascomycota</taxon>
        <taxon>Pezizomycotina</taxon>
        <taxon>Dothideomycetes</taxon>
        <taxon>Pleosporomycetidae</taxon>
        <taxon>Pleosporales</taxon>
        <taxon>Pleosporineae</taxon>
        <taxon>Cucurbitariaceae</taxon>
        <taxon>Cucurbitaria</taxon>
    </lineage>
</organism>
<dbReference type="Proteomes" id="UP000800039">
    <property type="component" value="Unassembled WGS sequence"/>
</dbReference>
<dbReference type="GeneID" id="63844651"/>
<proteinExistence type="inferred from homology"/>
<dbReference type="OrthoDB" id="338850at2759"/>
<dbReference type="InterPro" id="IPR002672">
    <property type="entry name" value="Ribosomal_eL28"/>
</dbReference>
<evidence type="ECO:0000256" key="1">
    <source>
        <dbReference type="ARBA" id="ARBA00007926"/>
    </source>
</evidence>
<comment type="similarity">
    <text evidence="1">Belongs to the eukaryotic ribosomal protein eL28 family.</text>
</comment>